<dbReference type="Proteomes" id="UP000686327">
    <property type="component" value="Unassembled WGS sequence"/>
</dbReference>
<dbReference type="RefSeq" id="WP_216374360.1">
    <property type="nucleotide sequence ID" value="NZ_JAGRYT010000006.1"/>
</dbReference>
<keyword evidence="3" id="KW-1185">Reference proteome</keyword>
<feature type="region of interest" description="Disordered" evidence="1">
    <location>
        <begin position="19"/>
        <end position="57"/>
    </location>
</feature>
<name>A0ABS6DD42_9ENTR</name>
<feature type="compositionally biased region" description="Basic and acidic residues" evidence="1">
    <location>
        <begin position="35"/>
        <end position="57"/>
    </location>
</feature>
<organism evidence="2 3">
    <name type="scientific">Cedecea davisae</name>
    <dbReference type="NCBI Taxonomy" id="158484"/>
    <lineage>
        <taxon>Bacteria</taxon>
        <taxon>Pseudomonadati</taxon>
        <taxon>Pseudomonadota</taxon>
        <taxon>Gammaproteobacteria</taxon>
        <taxon>Enterobacterales</taxon>
        <taxon>Enterobacteriaceae</taxon>
        <taxon>Cedecea</taxon>
    </lineage>
</organism>
<gene>
    <name evidence="2" type="ORF">KC222_01570</name>
</gene>
<proteinExistence type="predicted"/>
<sequence length="178" mass="20502">MALPWLIGAAVLGVGAWIASSSSDNSNSGGNGDDEERRRREQAERERHEREKQEERQSIKAALKEEGKRRSVDFQITLQGWINVHYRSTPPFKASILQTGKQYKRVVAQNFSESHGLSLLTDSTRKNLNQFEACYDVELTKSEALNDAINEILGYQKQLQRLLDYRKKLEHKRQELSR</sequence>
<evidence type="ECO:0000313" key="3">
    <source>
        <dbReference type="Proteomes" id="UP000686327"/>
    </source>
</evidence>
<evidence type="ECO:0000256" key="1">
    <source>
        <dbReference type="SAM" id="MobiDB-lite"/>
    </source>
</evidence>
<accession>A0ABS6DD42</accession>
<comment type="caution">
    <text evidence="2">The sequence shown here is derived from an EMBL/GenBank/DDBJ whole genome shotgun (WGS) entry which is preliminary data.</text>
</comment>
<dbReference type="EMBL" id="JAGRYU010000002">
    <property type="protein sequence ID" value="MBU4680700.1"/>
    <property type="molecule type" value="Genomic_DNA"/>
</dbReference>
<reference evidence="3" key="2">
    <citation type="submission" date="2023-07" db="EMBL/GenBank/DDBJ databases">
        <title>Cedecea davisae an AmpC producer and its therapeutic implications.</title>
        <authorList>
            <person name="Notter J."/>
        </authorList>
    </citation>
    <scope>NUCLEOTIDE SEQUENCE [LARGE SCALE GENOMIC DNA]</scope>
    <source>
        <strain evidence="3">1</strain>
    </source>
</reference>
<evidence type="ECO:0000313" key="2">
    <source>
        <dbReference type="EMBL" id="MBU4680700.1"/>
    </source>
</evidence>
<protein>
    <submittedName>
        <fullName evidence="2">Uncharacterized protein</fullName>
    </submittedName>
</protein>
<reference evidence="2 3" key="1">
    <citation type="submission" date="2021-04" db="EMBL/GenBank/DDBJ databases">
        <authorList>
            <person name="Seiffert S.N."/>
        </authorList>
    </citation>
    <scope>NUCLEOTIDE SEQUENCE [LARGE SCALE GENOMIC DNA]</scope>
    <source>
        <strain evidence="2 3">1</strain>
    </source>
</reference>